<dbReference type="Proteomes" id="UP000024635">
    <property type="component" value="Unassembled WGS sequence"/>
</dbReference>
<protein>
    <submittedName>
        <fullName evidence="3">Uncharacterized protein</fullName>
    </submittedName>
</protein>
<proteinExistence type="predicted"/>
<keyword evidence="2" id="KW-0732">Signal</keyword>
<name>A0A016WIW9_9BILA</name>
<keyword evidence="4" id="KW-1185">Reference proteome</keyword>
<reference evidence="4" key="1">
    <citation type="journal article" date="2015" name="Nat. Genet.">
        <title>The genome and transcriptome of the zoonotic hookworm Ancylostoma ceylanicum identify infection-specific gene families.</title>
        <authorList>
            <person name="Schwarz E.M."/>
            <person name="Hu Y."/>
            <person name="Antoshechkin I."/>
            <person name="Miller M.M."/>
            <person name="Sternberg P.W."/>
            <person name="Aroian R.V."/>
        </authorList>
    </citation>
    <scope>NUCLEOTIDE SEQUENCE</scope>
    <source>
        <strain evidence="4">HY135</strain>
    </source>
</reference>
<dbReference type="EMBL" id="JARK01000252">
    <property type="protein sequence ID" value="EYC39526.1"/>
    <property type="molecule type" value="Genomic_DNA"/>
</dbReference>
<gene>
    <name evidence="3" type="primary">Acey_s0652.g1158</name>
    <name evidence="3" type="ORF">Y032_0652g1158</name>
</gene>
<organism evidence="3 4">
    <name type="scientific">Ancylostoma ceylanicum</name>
    <dbReference type="NCBI Taxonomy" id="53326"/>
    <lineage>
        <taxon>Eukaryota</taxon>
        <taxon>Metazoa</taxon>
        <taxon>Ecdysozoa</taxon>
        <taxon>Nematoda</taxon>
        <taxon>Chromadorea</taxon>
        <taxon>Rhabditida</taxon>
        <taxon>Rhabditina</taxon>
        <taxon>Rhabditomorpha</taxon>
        <taxon>Strongyloidea</taxon>
        <taxon>Ancylostomatidae</taxon>
        <taxon>Ancylostomatinae</taxon>
        <taxon>Ancylostoma</taxon>
    </lineage>
</organism>
<feature type="compositionally biased region" description="Polar residues" evidence="1">
    <location>
        <begin position="50"/>
        <end position="77"/>
    </location>
</feature>
<evidence type="ECO:0000313" key="3">
    <source>
        <dbReference type="EMBL" id="EYC39526.1"/>
    </source>
</evidence>
<evidence type="ECO:0000313" key="4">
    <source>
        <dbReference type="Proteomes" id="UP000024635"/>
    </source>
</evidence>
<feature type="signal peptide" evidence="2">
    <location>
        <begin position="1"/>
        <end position="19"/>
    </location>
</feature>
<dbReference type="AlphaFoldDB" id="A0A016WIW9"/>
<comment type="caution">
    <text evidence="3">The sequence shown here is derived from an EMBL/GenBank/DDBJ whole genome shotgun (WGS) entry which is preliminary data.</text>
</comment>
<dbReference type="OrthoDB" id="10428271at2759"/>
<evidence type="ECO:0000256" key="1">
    <source>
        <dbReference type="SAM" id="MobiDB-lite"/>
    </source>
</evidence>
<accession>A0A016WIW9</accession>
<feature type="region of interest" description="Disordered" evidence="1">
    <location>
        <begin position="47"/>
        <end position="103"/>
    </location>
</feature>
<feature type="compositionally biased region" description="Low complexity" evidence="1">
    <location>
        <begin position="78"/>
        <end position="91"/>
    </location>
</feature>
<evidence type="ECO:0000256" key="2">
    <source>
        <dbReference type="SAM" id="SignalP"/>
    </source>
</evidence>
<sequence>MLLASIALLCAAFANIVVSGSMMKMRVDPSDGKIHIGQPFPQNPGFLNFVPSNQGTNGQPFPQNPGSSNFVPPNHGTNGQPFPQNPGFPNFVPRNYGPNGEDR</sequence>
<feature type="chain" id="PRO_5001494743" evidence="2">
    <location>
        <begin position="20"/>
        <end position="103"/>
    </location>
</feature>